<organism evidence="1">
    <name type="scientific">marine sediment metagenome</name>
    <dbReference type="NCBI Taxonomy" id="412755"/>
    <lineage>
        <taxon>unclassified sequences</taxon>
        <taxon>metagenomes</taxon>
        <taxon>ecological metagenomes</taxon>
    </lineage>
</organism>
<dbReference type="AlphaFoldDB" id="A0A0F8YL79"/>
<reference evidence="1" key="1">
    <citation type="journal article" date="2015" name="Nature">
        <title>Complex archaea that bridge the gap between prokaryotes and eukaryotes.</title>
        <authorList>
            <person name="Spang A."/>
            <person name="Saw J.H."/>
            <person name="Jorgensen S.L."/>
            <person name="Zaremba-Niedzwiedzka K."/>
            <person name="Martijn J."/>
            <person name="Lind A.E."/>
            <person name="van Eijk R."/>
            <person name="Schleper C."/>
            <person name="Guy L."/>
            <person name="Ettema T.J."/>
        </authorList>
    </citation>
    <scope>NUCLEOTIDE SEQUENCE</scope>
</reference>
<sequence length="354" mass="37547">MTLELPGNTSFTDVTEVTLNVTQNASIGDTLRVDFIEPLNTGEITLRSDVVIPFDDTKIFFGASQDASIFYSPSFGNNLVLNPKEVGSGHVLVLGDLTATVLRATSAVSTSTLDDVSDATVIDVDNHFLLDTGGNNILDFFDVGVAQFLANNIRTTGNISGENIFASGNVTTSLIESNTGTITFAGVGGSNNENINFDMESGNRVRFFSDTGASLKLEMTLVFGDDQAETFGNGADYRVNWETTAIDSFQTSTKVGSNSFSGYVTLIEDGDRGISSRSPASSSLNPIWRVYSSDGSQANDYIEMYHNQTNGVINVGNGNLNIGDGATQQNITMTSPDGTDFNCGVSNGGTFSCS</sequence>
<accession>A0A0F8YL79</accession>
<protein>
    <submittedName>
        <fullName evidence="1">Uncharacterized protein</fullName>
    </submittedName>
</protein>
<dbReference type="EMBL" id="LAZR01052791">
    <property type="protein sequence ID" value="KKK82173.1"/>
    <property type="molecule type" value="Genomic_DNA"/>
</dbReference>
<proteinExistence type="predicted"/>
<comment type="caution">
    <text evidence="1">The sequence shown here is derived from an EMBL/GenBank/DDBJ whole genome shotgun (WGS) entry which is preliminary data.</text>
</comment>
<evidence type="ECO:0000313" key="1">
    <source>
        <dbReference type="EMBL" id="KKK82173.1"/>
    </source>
</evidence>
<gene>
    <name evidence="1" type="ORF">LCGC14_2806040</name>
</gene>
<name>A0A0F8YL79_9ZZZZ</name>